<keyword evidence="10" id="KW-1185">Reference proteome</keyword>
<dbReference type="Gene3D" id="1.10.10.10">
    <property type="entry name" value="Winged helix-like DNA-binding domain superfamily/Winged helix DNA-binding domain"/>
    <property type="match status" value="1"/>
</dbReference>
<feature type="domain" description="RNA polymerase sigma factor 70 region 4 type 2" evidence="8">
    <location>
        <begin position="106"/>
        <end position="157"/>
    </location>
</feature>
<dbReference type="PROSITE" id="PS01063">
    <property type="entry name" value="SIGMA70_ECF"/>
    <property type="match status" value="1"/>
</dbReference>
<dbReference type="NCBIfam" id="TIGR02937">
    <property type="entry name" value="sigma70-ECF"/>
    <property type="match status" value="1"/>
</dbReference>
<dbReference type="RefSeq" id="WP_125324741.1">
    <property type="nucleotide sequence ID" value="NZ_CP034328.1"/>
</dbReference>
<evidence type="ECO:0000313" key="9">
    <source>
        <dbReference type="EMBL" id="AZL58540.1"/>
    </source>
</evidence>
<sequence>MDAVAHLDPREELVGFLPSLRAFAMSLTRNRSAADDLVQDTIVKAWTNIDKFAVGTNLQAWLFTILRNTYYSSLRKTRREVADPDGIHAQGLFVKPDHDGRLAYNDFQRAFDQLSPEHREVLTLVGASGFSCEEAAVTMGVAVGTVKSRASRARKRLSDLMGLVDGEDVFSGVDQASLAVMGKSGMQAA</sequence>
<proteinExistence type="inferred from homology"/>
<evidence type="ECO:0000259" key="7">
    <source>
        <dbReference type="Pfam" id="PF04542"/>
    </source>
</evidence>
<dbReference type="KEGG" id="taw:EI545_06650"/>
<dbReference type="PANTHER" id="PTHR43133:SF25">
    <property type="entry name" value="RNA POLYMERASE SIGMA FACTOR RFAY-RELATED"/>
    <property type="match status" value="1"/>
</dbReference>
<evidence type="ECO:0000256" key="4">
    <source>
        <dbReference type="ARBA" id="ARBA00023125"/>
    </source>
</evidence>
<dbReference type="CDD" id="cd06171">
    <property type="entry name" value="Sigma70_r4"/>
    <property type="match status" value="1"/>
</dbReference>
<dbReference type="GO" id="GO:0016987">
    <property type="term" value="F:sigma factor activity"/>
    <property type="evidence" value="ECO:0007669"/>
    <property type="project" value="UniProtKB-KW"/>
</dbReference>
<organism evidence="9 10">
    <name type="scientific">Tabrizicola piscis</name>
    <dbReference type="NCBI Taxonomy" id="2494374"/>
    <lineage>
        <taxon>Bacteria</taxon>
        <taxon>Pseudomonadati</taxon>
        <taxon>Pseudomonadota</taxon>
        <taxon>Alphaproteobacteria</taxon>
        <taxon>Rhodobacterales</taxon>
        <taxon>Paracoccaceae</taxon>
        <taxon>Tabrizicola</taxon>
    </lineage>
</organism>
<protein>
    <recommendedName>
        <fullName evidence="6">RNA polymerase sigma factor</fullName>
    </recommendedName>
</protein>
<dbReference type="SUPFAM" id="SSF88659">
    <property type="entry name" value="Sigma3 and sigma4 domains of RNA polymerase sigma factors"/>
    <property type="match status" value="1"/>
</dbReference>
<reference evidence="9 10" key="1">
    <citation type="submission" date="2018-12" db="EMBL/GenBank/DDBJ databases">
        <title>Complete genome sequencing of Tabrizicola sp. K13M18.</title>
        <authorList>
            <person name="Bae J.-W."/>
        </authorList>
    </citation>
    <scope>NUCLEOTIDE SEQUENCE [LARGE SCALE GENOMIC DNA]</scope>
    <source>
        <strain evidence="9 10">K13M18</strain>
    </source>
</reference>
<comment type="similarity">
    <text evidence="1 6">Belongs to the sigma-70 factor family. ECF subfamily.</text>
</comment>
<dbReference type="Proteomes" id="UP000282002">
    <property type="component" value="Chromosome"/>
</dbReference>
<dbReference type="InterPro" id="IPR013249">
    <property type="entry name" value="RNA_pol_sigma70_r4_t2"/>
</dbReference>
<dbReference type="AlphaFoldDB" id="A0A3S8U4R6"/>
<dbReference type="NCBIfam" id="NF009198">
    <property type="entry name" value="PRK12546.1"/>
    <property type="match status" value="1"/>
</dbReference>
<gene>
    <name evidence="9" type="ORF">EI545_06650</name>
</gene>
<keyword evidence="2 6" id="KW-0805">Transcription regulation</keyword>
<dbReference type="GO" id="GO:0003677">
    <property type="term" value="F:DNA binding"/>
    <property type="evidence" value="ECO:0007669"/>
    <property type="project" value="UniProtKB-KW"/>
</dbReference>
<evidence type="ECO:0000256" key="6">
    <source>
        <dbReference type="RuleBase" id="RU000716"/>
    </source>
</evidence>
<dbReference type="PANTHER" id="PTHR43133">
    <property type="entry name" value="RNA POLYMERASE ECF-TYPE SIGMA FACTO"/>
    <property type="match status" value="1"/>
</dbReference>
<dbReference type="Pfam" id="PF08281">
    <property type="entry name" value="Sigma70_r4_2"/>
    <property type="match status" value="1"/>
</dbReference>
<dbReference type="EMBL" id="CP034328">
    <property type="protein sequence ID" value="AZL58540.1"/>
    <property type="molecule type" value="Genomic_DNA"/>
</dbReference>
<dbReference type="Gene3D" id="1.10.1740.10">
    <property type="match status" value="1"/>
</dbReference>
<dbReference type="InterPro" id="IPR014284">
    <property type="entry name" value="RNA_pol_sigma-70_dom"/>
</dbReference>
<evidence type="ECO:0000313" key="10">
    <source>
        <dbReference type="Proteomes" id="UP000282002"/>
    </source>
</evidence>
<keyword evidence="5 6" id="KW-0804">Transcription</keyword>
<keyword evidence="3 6" id="KW-0731">Sigma factor</keyword>
<dbReference type="InterPro" id="IPR013325">
    <property type="entry name" value="RNA_pol_sigma_r2"/>
</dbReference>
<dbReference type="GO" id="GO:0006352">
    <property type="term" value="P:DNA-templated transcription initiation"/>
    <property type="evidence" value="ECO:0007669"/>
    <property type="project" value="InterPro"/>
</dbReference>
<feature type="domain" description="RNA polymerase sigma-70 region 2" evidence="7">
    <location>
        <begin position="17"/>
        <end position="79"/>
    </location>
</feature>
<keyword evidence="4 6" id="KW-0238">DNA-binding</keyword>
<evidence type="ECO:0000256" key="5">
    <source>
        <dbReference type="ARBA" id="ARBA00023163"/>
    </source>
</evidence>
<evidence type="ECO:0000256" key="2">
    <source>
        <dbReference type="ARBA" id="ARBA00023015"/>
    </source>
</evidence>
<dbReference type="Pfam" id="PF04542">
    <property type="entry name" value="Sigma70_r2"/>
    <property type="match status" value="1"/>
</dbReference>
<evidence type="ECO:0000256" key="3">
    <source>
        <dbReference type="ARBA" id="ARBA00023082"/>
    </source>
</evidence>
<dbReference type="InterPro" id="IPR039425">
    <property type="entry name" value="RNA_pol_sigma-70-like"/>
</dbReference>
<dbReference type="SUPFAM" id="SSF88946">
    <property type="entry name" value="Sigma2 domain of RNA polymerase sigma factors"/>
    <property type="match status" value="1"/>
</dbReference>
<dbReference type="OrthoDB" id="9803470at2"/>
<dbReference type="InterPro" id="IPR036388">
    <property type="entry name" value="WH-like_DNA-bd_sf"/>
</dbReference>
<dbReference type="InterPro" id="IPR000838">
    <property type="entry name" value="RNA_pol_sigma70_ECF_CS"/>
</dbReference>
<dbReference type="InterPro" id="IPR013324">
    <property type="entry name" value="RNA_pol_sigma_r3/r4-like"/>
</dbReference>
<evidence type="ECO:0000256" key="1">
    <source>
        <dbReference type="ARBA" id="ARBA00010641"/>
    </source>
</evidence>
<name>A0A3S8U4R6_9RHOB</name>
<accession>A0A3S8U4R6</accession>
<evidence type="ECO:0000259" key="8">
    <source>
        <dbReference type="Pfam" id="PF08281"/>
    </source>
</evidence>
<dbReference type="InterPro" id="IPR007627">
    <property type="entry name" value="RNA_pol_sigma70_r2"/>
</dbReference>